<feature type="compositionally biased region" description="Basic and acidic residues" evidence="3">
    <location>
        <begin position="365"/>
        <end position="390"/>
    </location>
</feature>
<dbReference type="InterPro" id="IPR013320">
    <property type="entry name" value="ConA-like_dom_sf"/>
</dbReference>
<dbReference type="AlphaFoldDB" id="A0AAV9DVZ0"/>
<sequence>MADEAPIGGGEEEYKALKDIRLEIGGGREDWFCLCFWIYLTSPFRSPATIIRQVHSDAKYEKPFLALNEEKKLMLFPLLSMLDEPPGDESSIEWVHVPHVSAESECPFDKWVHFGCEVANKSLRLHINGVAVGEMSLPHSLMNDDKGDKLERVCLVGNHGRDGKCGGYLHNVEFLASSSSILDHFVKNPPLLLSIDSSHITEEVEEGGDGVWSIIGGKASCRRNFTLEAVLLDAFGKPVHREKEIVASLVYADSREPVEKHDNDADAPLLSSIDGDEFPSTDKPVKLFLGRASFKLKISQLSYKCDNKLFRVCLEPTKTQKFPFLQAYSPRIRCISRHRIGQTSSDLLKKSTCTMRQGNGAQSPGHERSLEAQDDSENGHMHVSDQHESRCIPSSKRVKMAQQNSSLRVNSNSTSGNPCNLSNSHAKTTNGVTNAIRTSSGSRSENIERTENILSDSESTDARNSGSKGISNARSQISDEIAFRYCLEGVNERSVFLKEVISYASDEDMADFAHQISLYTGCSHHRNQILIAKQLMKEGDNLWTSISHNRHQVLWRDSIPEIDRKFKMISHSSRGLSGQDFELLQRISGSAIGLTRENFDKMWLWLYPVAFTLSKSIINATWDSTSPKWIEGLITKEEAEASLRSPQGFQKPGTFILRFPTSRSWPHPDAGSLVVTYVGSDHSLHHRLLSLDDREANPRKLHDLLLAEQELSQLGRVTRQVAQ</sequence>
<evidence type="ECO:0000256" key="3">
    <source>
        <dbReference type="SAM" id="MobiDB-lite"/>
    </source>
</evidence>
<comment type="caution">
    <text evidence="5">The sequence shown here is derived from an EMBL/GenBank/DDBJ whole genome shotgun (WGS) entry which is preliminary data.</text>
</comment>
<evidence type="ECO:0000313" key="6">
    <source>
        <dbReference type="Proteomes" id="UP001180020"/>
    </source>
</evidence>
<dbReference type="SUPFAM" id="SSF49899">
    <property type="entry name" value="Concanavalin A-like lectins/glucanases"/>
    <property type="match status" value="1"/>
</dbReference>
<dbReference type="Gene3D" id="3.30.505.10">
    <property type="entry name" value="SH2 domain"/>
    <property type="match status" value="1"/>
</dbReference>
<keyword evidence="6" id="KW-1185">Reference proteome</keyword>
<accession>A0AAV9DVZ0</accession>
<dbReference type="InterPro" id="IPR000980">
    <property type="entry name" value="SH2"/>
</dbReference>
<dbReference type="EMBL" id="JAUJYO010000010">
    <property type="protein sequence ID" value="KAK1305826.1"/>
    <property type="molecule type" value="Genomic_DNA"/>
</dbReference>
<organism evidence="5 6">
    <name type="scientific">Acorus calamus</name>
    <name type="common">Sweet flag</name>
    <dbReference type="NCBI Taxonomy" id="4465"/>
    <lineage>
        <taxon>Eukaryota</taxon>
        <taxon>Viridiplantae</taxon>
        <taxon>Streptophyta</taxon>
        <taxon>Embryophyta</taxon>
        <taxon>Tracheophyta</taxon>
        <taxon>Spermatophyta</taxon>
        <taxon>Magnoliopsida</taxon>
        <taxon>Liliopsida</taxon>
        <taxon>Acoraceae</taxon>
        <taxon>Acorus</taxon>
    </lineage>
</organism>
<dbReference type="GO" id="GO:0007165">
    <property type="term" value="P:signal transduction"/>
    <property type="evidence" value="ECO:0007669"/>
    <property type="project" value="InterPro"/>
</dbReference>
<evidence type="ECO:0000256" key="2">
    <source>
        <dbReference type="PROSITE-ProRule" id="PRU00191"/>
    </source>
</evidence>
<reference evidence="5" key="2">
    <citation type="submission" date="2023-06" db="EMBL/GenBank/DDBJ databases">
        <authorList>
            <person name="Ma L."/>
            <person name="Liu K.-W."/>
            <person name="Li Z."/>
            <person name="Hsiao Y.-Y."/>
            <person name="Qi Y."/>
            <person name="Fu T."/>
            <person name="Tang G."/>
            <person name="Zhang D."/>
            <person name="Sun W.-H."/>
            <person name="Liu D.-K."/>
            <person name="Li Y."/>
            <person name="Chen G.-Z."/>
            <person name="Liu X.-D."/>
            <person name="Liao X.-Y."/>
            <person name="Jiang Y.-T."/>
            <person name="Yu X."/>
            <person name="Hao Y."/>
            <person name="Huang J."/>
            <person name="Zhao X.-W."/>
            <person name="Ke S."/>
            <person name="Chen Y.-Y."/>
            <person name="Wu W.-L."/>
            <person name="Hsu J.-L."/>
            <person name="Lin Y.-F."/>
            <person name="Huang M.-D."/>
            <person name="Li C.-Y."/>
            <person name="Huang L."/>
            <person name="Wang Z.-W."/>
            <person name="Zhao X."/>
            <person name="Zhong W.-Y."/>
            <person name="Peng D.-H."/>
            <person name="Ahmad S."/>
            <person name="Lan S."/>
            <person name="Zhang J.-S."/>
            <person name="Tsai W.-C."/>
            <person name="Van De Peer Y."/>
            <person name="Liu Z.-J."/>
        </authorList>
    </citation>
    <scope>NUCLEOTIDE SEQUENCE</scope>
    <source>
        <strain evidence="5">CP</strain>
        <tissue evidence="5">Leaves</tissue>
    </source>
</reference>
<dbReference type="InterPro" id="IPR036860">
    <property type="entry name" value="SH2_dom_sf"/>
</dbReference>
<feature type="compositionally biased region" description="Polar residues" evidence="3">
    <location>
        <begin position="452"/>
        <end position="471"/>
    </location>
</feature>
<feature type="region of interest" description="Disordered" evidence="3">
    <location>
        <begin position="355"/>
        <end position="471"/>
    </location>
</feature>
<keyword evidence="1 2" id="KW-0727">SH2 domain</keyword>
<feature type="domain" description="SH2" evidence="4">
    <location>
        <begin position="629"/>
        <end position="723"/>
    </location>
</feature>
<evidence type="ECO:0000256" key="1">
    <source>
        <dbReference type="ARBA" id="ARBA00022999"/>
    </source>
</evidence>
<evidence type="ECO:0000259" key="4">
    <source>
        <dbReference type="PROSITE" id="PS50001"/>
    </source>
</evidence>
<dbReference type="SUPFAM" id="SSF55550">
    <property type="entry name" value="SH2 domain"/>
    <property type="match status" value="1"/>
</dbReference>
<dbReference type="PROSITE" id="PS50001">
    <property type="entry name" value="SH2"/>
    <property type="match status" value="1"/>
</dbReference>
<dbReference type="Proteomes" id="UP001180020">
    <property type="component" value="Unassembled WGS sequence"/>
</dbReference>
<dbReference type="PANTHER" id="PTHR11801">
    <property type="entry name" value="SIGNAL TRANSDUCER AND ACTIVATOR OF TRANSCRIPTION"/>
    <property type="match status" value="1"/>
</dbReference>
<protein>
    <recommendedName>
        <fullName evidence="4">SH2 domain-containing protein</fullName>
    </recommendedName>
</protein>
<dbReference type="GO" id="GO:0003700">
    <property type="term" value="F:DNA-binding transcription factor activity"/>
    <property type="evidence" value="ECO:0007669"/>
    <property type="project" value="InterPro"/>
</dbReference>
<evidence type="ECO:0000313" key="5">
    <source>
        <dbReference type="EMBL" id="KAK1305826.1"/>
    </source>
</evidence>
<dbReference type="FunFam" id="3.30.505.10:FF:000086">
    <property type="entry name" value="SH2 domain protein B"/>
    <property type="match status" value="1"/>
</dbReference>
<dbReference type="InterPro" id="IPR001217">
    <property type="entry name" value="STAT"/>
</dbReference>
<reference evidence="5" key="1">
    <citation type="journal article" date="2023" name="Nat. Commun.">
        <title>Diploid and tetraploid genomes of Acorus and the evolution of monocots.</title>
        <authorList>
            <person name="Ma L."/>
            <person name="Liu K.W."/>
            <person name="Li Z."/>
            <person name="Hsiao Y.Y."/>
            <person name="Qi Y."/>
            <person name="Fu T."/>
            <person name="Tang G.D."/>
            <person name="Zhang D."/>
            <person name="Sun W.H."/>
            <person name="Liu D.K."/>
            <person name="Li Y."/>
            <person name="Chen G.Z."/>
            <person name="Liu X.D."/>
            <person name="Liao X.Y."/>
            <person name="Jiang Y.T."/>
            <person name="Yu X."/>
            <person name="Hao Y."/>
            <person name="Huang J."/>
            <person name="Zhao X.W."/>
            <person name="Ke S."/>
            <person name="Chen Y.Y."/>
            <person name="Wu W.L."/>
            <person name="Hsu J.L."/>
            <person name="Lin Y.F."/>
            <person name="Huang M.D."/>
            <person name="Li C.Y."/>
            <person name="Huang L."/>
            <person name="Wang Z.W."/>
            <person name="Zhao X."/>
            <person name="Zhong W.Y."/>
            <person name="Peng D.H."/>
            <person name="Ahmad S."/>
            <person name="Lan S."/>
            <person name="Zhang J.S."/>
            <person name="Tsai W.C."/>
            <person name="Van de Peer Y."/>
            <person name="Liu Z.J."/>
        </authorList>
    </citation>
    <scope>NUCLEOTIDE SEQUENCE</scope>
    <source>
        <strain evidence="5">CP</strain>
    </source>
</reference>
<name>A0AAV9DVZ0_ACOCL</name>
<feature type="compositionally biased region" description="Polar residues" evidence="3">
    <location>
        <begin position="401"/>
        <end position="444"/>
    </location>
</feature>
<gene>
    <name evidence="5" type="ORF">QJS10_CPA10g01075</name>
</gene>
<proteinExistence type="predicted"/>